<dbReference type="InterPro" id="IPR022041">
    <property type="entry name" value="Methyltransf_FA"/>
</dbReference>
<reference evidence="4" key="1">
    <citation type="submission" date="2023-07" db="EMBL/GenBank/DDBJ databases">
        <title>draft genome sequence of fig (Ficus carica).</title>
        <authorList>
            <person name="Takahashi T."/>
            <person name="Nishimura K."/>
        </authorList>
    </citation>
    <scope>NUCLEOTIDE SEQUENCE</scope>
</reference>
<gene>
    <name evidence="4" type="ORF">TIFTF001_004886</name>
</gene>
<proteinExistence type="predicted"/>
<dbReference type="Pfam" id="PF07707">
    <property type="entry name" value="BACK"/>
    <property type="match status" value="1"/>
</dbReference>
<dbReference type="PANTHER" id="PTHR47457">
    <property type="entry name" value="OS05G0345500 PROTEIN"/>
    <property type="match status" value="1"/>
</dbReference>
<dbReference type="AlphaFoldDB" id="A0AA87ZK36"/>
<dbReference type="CDD" id="cd18186">
    <property type="entry name" value="BTB_POZ_ZBTB_KLHL-like"/>
    <property type="match status" value="2"/>
</dbReference>
<dbReference type="InterPro" id="IPR000210">
    <property type="entry name" value="BTB/POZ_dom"/>
</dbReference>
<dbReference type="InterPro" id="IPR000421">
    <property type="entry name" value="FA58C"/>
</dbReference>
<dbReference type="PANTHER" id="PTHR47457:SF1">
    <property type="entry name" value="BTB DOMAIN-CONTAINING PROTEIN-RELATED"/>
    <property type="match status" value="1"/>
</dbReference>
<sequence>MVEKKEREFLTVAPFECAWRKDLKFREAGRGCVAFEAFANNDVTLVFRENVGSQHYHYKRDNTPHYTVILGSHRNKRLRIEVDGKTVVDVEGIGLCCSSSFQSYWISIYDGLISVGKGKYPFQNIVFQWLDSNPNCSVRYVGLSSWDKHVGYRNVNVLPVIQNHLSLWKHVDCGGDYMCEDYGLVRREENLEDDEQMGYEKWGLDNFLESWELSDVSFVVGVEQRPVPAHKVILASSGNFPLSSSQVVIELKGVTYPVLHSFLQYIYTGRTRILESELASLMVLSLQFEVMPLVKQCEETMEQLKLNKESCDSGKSVELSYPLPSSSLHYCIAFPFGIPVDKQRLKQLHLTGEYSDVNIYIEGGGLVSQPHKIILSLWSVPFAKMFTNGMSETNSSEVLLRDVSPEAFKCMLDFMYSGELNLEVTTESGALLLQLLLLADQFGVTLLHQECCKTLLQWLSEDTVCPILQVVSSVRSCKLIEETCERNFSMHFDYCTTASIDFVLLDEMSFSNIFRHQDLTVTSEEKVLNAILMWGMKAKEVCGWEVVDELMTHSTPELLFGDRLLSVHEFLSFVRFPIMPLSLLKKLEKSNISRHVLVFDCFVKEAISFVEGGLTGPEFEQNVRFQHRRSSYKELQYIRDGDSNGILHFAGTSYGEHQWVNPVLAKTITITASSPPSRFTDPKVLASRTYQPLQGTSFTGPRMEDGHSSTWWMVDIGSDHQLMCNYYTLRQDGSRAYIRYWNLQGSLDGKTWANLRIHENDQTVCKPGQFASWPIIGPNALRPFRFVRVVLTGPTTDFSNPSNLCICFLELYGYFH</sequence>
<dbReference type="SUPFAM" id="SSF49785">
    <property type="entry name" value="Galactose-binding domain-like"/>
    <property type="match status" value="1"/>
</dbReference>
<dbReference type="EMBL" id="BTGU01000005">
    <property type="protein sequence ID" value="GMN34774.1"/>
    <property type="molecule type" value="Genomic_DNA"/>
</dbReference>
<dbReference type="PROSITE" id="PS50097">
    <property type="entry name" value="BTB"/>
    <property type="match status" value="2"/>
</dbReference>
<organism evidence="4 5">
    <name type="scientific">Ficus carica</name>
    <name type="common">Common fig</name>
    <dbReference type="NCBI Taxonomy" id="3494"/>
    <lineage>
        <taxon>Eukaryota</taxon>
        <taxon>Viridiplantae</taxon>
        <taxon>Streptophyta</taxon>
        <taxon>Embryophyta</taxon>
        <taxon>Tracheophyta</taxon>
        <taxon>Spermatophyta</taxon>
        <taxon>Magnoliopsida</taxon>
        <taxon>eudicotyledons</taxon>
        <taxon>Gunneridae</taxon>
        <taxon>Pentapetalae</taxon>
        <taxon>rosids</taxon>
        <taxon>fabids</taxon>
        <taxon>Rosales</taxon>
        <taxon>Moraceae</taxon>
        <taxon>Ficeae</taxon>
        <taxon>Ficus</taxon>
    </lineage>
</organism>
<evidence type="ECO:0000313" key="4">
    <source>
        <dbReference type="EMBL" id="GMN34774.1"/>
    </source>
</evidence>
<evidence type="ECO:0000256" key="1">
    <source>
        <dbReference type="ARBA" id="ARBA00002668"/>
    </source>
</evidence>
<dbReference type="InterPro" id="IPR011705">
    <property type="entry name" value="BACK"/>
</dbReference>
<feature type="domain" description="BTB" evidence="3">
    <location>
        <begin position="214"/>
        <end position="275"/>
    </location>
</feature>
<comment type="function">
    <text evidence="1">May act as a substrate-specific adapter of an E3 ubiquitin-protein ligase complex (CUL3-RBX1-BTB) which mediates the ubiquitination and subsequent proteasomal degradation of target proteins.</text>
</comment>
<dbReference type="Pfam" id="PF12248">
    <property type="entry name" value="Methyltransf_FA"/>
    <property type="match status" value="1"/>
</dbReference>
<evidence type="ECO:0000259" key="3">
    <source>
        <dbReference type="PROSITE" id="PS50097"/>
    </source>
</evidence>
<dbReference type="Pfam" id="PF00754">
    <property type="entry name" value="F5_F8_type_C"/>
    <property type="match status" value="1"/>
</dbReference>
<comment type="pathway">
    <text evidence="2">Protein modification; protein ubiquitination.</text>
</comment>
<dbReference type="Gene3D" id="2.60.120.260">
    <property type="entry name" value="Galactose-binding domain-like"/>
    <property type="match status" value="1"/>
</dbReference>
<dbReference type="Pfam" id="PF00651">
    <property type="entry name" value="BTB"/>
    <property type="match status" value="2"/>
</dbReference>
<dbReference type="Gene3D" id="1.25.40.420">
    <property type="match status" value="1"/>
</dbReference>
<comment type="caution">
    <text evidence="4">The sequence shown here is derived from an EMBL/GenBank/DDBJ whole genome shotgun (WGS) entry which is preliminary data.</text>
</comment>
<feature type="domain" description="BTB" evidence="3">
    <location>
        <begin position="355"/>
        <end position="424"/>
    </location>
</feature>
<keyword evidence="5" id="KW-1185">Reference proteome</keyword>
<dbReference type="SUPFAM" id="SSF54695">
    <property type="entry name" value="POZ domain"/>
    <property type="match status" value="2"/>
</dbReference>
<evidence type="ECO:0000313" key="5">
    <source>
        <dbReference type="Proteomes" id="UP001187192"/>
    </source>
</evidence>
<dbReference type="SMART" id="SM00875">
    <property type="entry name" value="BACK"/>
    <property type="match status" value="1"/>
</dbReference>
<dbReference type="Proteomes" id="UP001187192">
    <property type="component" value="Unassembled WGS sequence"/>
</dbReference>
<dbReference type="InterPro" id="IPR011333">
    <property type="entry name" value="SKP1/BTB/POZ_sf"/>
</dbReference>
<dbReference type="InterPro" id="IPR008979">
    <property type="entry name" value="Galactose-bd-like_sf"/>
</dbReference>
<evidence type="ECO:0000256" key="2">
    <source>
        <dbReference type="ARBA" id="ARBA00004906"/>
    </source>
</evidence>
<name>A0AA87ZK36_FICCA</name>
<dbReference type="SMART" id="SM00225">
    <property type="entry name" value="BTB"/>
    <property type="match status" value="2"/>
</dbReference>
<dbReference type="Gene3D" id="3.30.710.10">
    <property type="entry name" value="Potassium Channel Kv1.1, Chain A"/>
    <property type="match status" value="2"/>
</dbReference>
<accession>A0AA87ZK36</accession>
<protein>
    <recommendedName>
        <fullName evidence="3">BTB domain-containing protein</fullName>
    </recommendedName>
</protein>